<dbReference type="InterPro" id="IPR050150">
    <property type="entry name" value="IgV_Light_Chain"/>
</dbReference>
<feature type="non-terminal residue" evidence="1">
    <location>
        <position position="1"/>
    </location>
</feature>
<sequence>IFLILCSLSGSSIQQLQSLKDSDFVAPGGTITTSCRYDSGTITDSNYPVWVQQKPEQVPRPLIHSTSTRQTGVPARFSGSRSGNTMSLTITWEHHVPDHRLSGRRGYVLLYCLDWKRAHSL</sequence>
<protein>
    <recommendedName>
        <fullName evidence="3">Immunoglobulin V-set domain-containing protein</fullName>
    </recommendedName>
</protein>
<organism evidence="1 2">
    <name type="scientific">Crotalus adamanteus</name>
    <name type="common">Eastern diamondback rattlesnake</name>
    <dbReference type="NCBI Taxonomy" id="8729"/>
    <lineage>
        <taxon>Eukaryota</taxon>
        <taxon>Metazoa</taxon>
        <taxon>Chordata</taxon>
        <taxon>Craniata</taxon>
        <taxon>Vertebrata</taxon>
        <taxon>Euteleostomi</taxon>
        <taxon>Lepidosauria</taxon>
        <taxon>Squamata</taxon>
        <taxon>Bifurcata</taxon>
        <taxon>Unidentata</taxon>
        <taxon>Episquamata</taxon>
        <taxon>Toxicofera</taxon>
        <taxon>Serpentes</taxon>
        <taxon>Colubroidea</taxon>
        <taxon>Viperidae</taxon>
        <taxon>Crotalinae</taxon>
        <taxon>Crotalus</taxon>
    </lineage>
</organism>
<evidence type="ECO:0000313" key="1">
    <source>
        <dbReference type="EMBL" id="KAK9391590.1"/>
    </source>
</evidence>
<comment type="caution">
    <text evidence="1">The sequence shown here is derived from an EMBL/GenBank/DDBJ whole genome shotgun (WGS) entry which is preliminary data.</text>
</comment>
<dbReference type="Proteomes" id="UP001474421">
    <property type="component" value="Unassembled WGS sequence"/>
</dbReference>
<dbReference type="SUPFAM" id="SSF48726">
    <property type="entry name" value="Immunoglobulin"/>
    <property type="match status" value="1"/>
</dbReference>
<dbReference type="InterPro" id="IPR036179">
    <property type="entry name" value="Ig-like_dom_sf"/>
</dbReference>
<dbReference type="Gene3D" id="2.60.40.10">
    <property type="entry name" value="Immunoglobulins"/>
    <property type="match status" value="1"/>
</dbReference>
<dbReference type="AlphaFoldDB" id="A0AAW1AP74"/>
<accession>A0AAW1AP74</accession>
<evidence type="ECO:0008006" key="3">
    <source>
        <dbReference type="Google" id="ProtNLM"/>
    </source>
</evidence>
<dbReference type="EMBL" id="JAOTOJ010000018">
    <property type="protein sequence ID" value="KAK9391590.1"/>
    <property type="molecule type" value="Genomic_DNA"/>
</dbReference>
<evidence type="ECO:0000313" key="2">
    <source>
        <dbReference type="Proteomes" id="UP001474421"/>
    </source>
</evidence>
<gene>
    <name evidence="1" type="ORF">NXF25_017979</name>
</gene>
<proteinExistence type="predicted"/>
<dbReference type="InterPro" id="IPR013783">
    <property type="entry name" value="Ig-like_fold"/>
</dbReference>
<dbReference type="PANTHER" id="PTHR23267">
    <property type="entry name" value="IMMUNOGLOBULIN LIGHT CHAIN"/>
    <property type="match status" value="1"/>
</dbReference>
<reference evidence="1 2" key="1">
    <citation type="journal article" date="2024" name="Proc. Natl. Acad. Sci. U.S.A.">
        <title>The genetic regulatory architecture and epigenomic basis for age-related changes in rattlesnake venom.</title>
        <authorList>
            <person name="Hogan M.P."/>
            <person name="Holding M.L."/>
            <person name="Nystrom G.S."/>
            <person name="Colston T.J."/>
            <person name="Bartlett D.A."/>
            <person name="Mason A.J."/>
            <person name="Ellsworth S.A."/>
            <person name="Rautsaw R.M."/>
            <person name="Lawrence K.C."/>
            <person name="Strickland J.L."/>
            <person name="He B."/>
            <person name="Fraser P."/>
            <person name="Margres M.J."/>
            <person name="Gilbert D.M."/>
            <person name="Gibbs H.L."/>
            <person name="Parkinson C.L."/>
            <person name="Rokyta D.R."/>
        </authorList>
    </citation>
    <scope>NUCLEOTIDE SEQUENCE [LARGE SCALE GENOMIC DNA]</scope>
    <source>
        <strain evidence="1">DRR0105</strain>
    </source>
</reference>
<keyword evidence="2" id="KW-1185">Reference proteome</keyword>
<name>A0AAW1AP74_CROAD</name>